<feature type="transmembrane region" description="Helical" evidence="1">
    <location>
        <begin position="21"/>
        <end position="41"/>
    </location>
</feature>
<reference evidence="3 4" key="1">
    <citation type="submission" date="2023-10" db="EMBL/GenBank/DDBJ databases">
        <title>Psychrosphaera aquimaarina strain SW33 isolated from seawater.</title>
        <authorList>
            <person name="Bayburt H."/>
            <person name="Kim J.M."/>
            <person name="Choi B.J."/>
            <person name="Jeon C.O."/>
        </authorList>
    </citation>
    <scope>NUCLEOTIDE SEQUENCE [LARGE SCALE GENOMIC DNA]</scope>
    <source>
        <strain evidence="3 4">KCTC 52743</strain>
    </source>
</reference>
<dbReference type="InterPro" id="IPR000160">
    <property type="entry name" value="GGDEF_dom"/>
</dbReference>
<evidence type="ECO:0000259" key="2">
    <source>
        <dbReference type="PROSITE" id="PS50887"/>
    </source>
</evidence>
<dbReference type="Proteomes" id="UP001257914">
    <property type="component" value="Unassembled WGS sequence"/>
</dbReference>
<dbReference type="RefSeq" id="WP_315946342.1">
    <property type="nucleotide sequence ID" value="NZ_JAWCUA010000004.1"/>
</dbReference>
<evidence type="ECO:0000313" key="4">
    <source>
        <dbReference type="Proteomes" id="UP001257914"/>
    </source>
</evidence>
<dbReference type="InterPro" id="IPR052155">
    <property type="entry name" value="Biofilm_reg_signaling"/>
</dbReference>
<dbReference type="EC" id="2.7.7.65" evidence="3"/>
<dbReference type="InterPro" id="IPR029787">
    <property type="entry name" value="Nucleotide_cyclase"/>
</dbReference>
<proteinExistence type="predicted"/>
<feature type="domain" description="GGDEF" evidence="2">
    <location>
        <begin position="110"/>
        <end position="243"/>
    </location>
</feature>
<keyword evidence="1" id="KW-1133">Transmembrane helix</keyword>
<dbReference type="Pfam" id="PF00990">
    <property type="entry name" value="GGDEF"/>
    <property type="match status" value="1"/>
</dbReference>
<organism evidence="3 4">
    <name type="scientific">Psychrosphaera aquimarina</name>
    <dbReference type="NCBI Taxonomy" id="2044854"/>
    <lineage>
        <taxon>Bacteria</taxon>
        <taxon>Pseudomonadati</taxon>
        <taxon>Pseudomonadota</taxon>
        <taxon>Gammaproteobacteria</taxon>
        <taxon>Alteromonadales</taxon>
        <taxon>Pseudoalteromonadaceae</taxon>
        <taxon>Psychrosphaera</taxon>
    </lineage>
</organism>
<gene>
    <name evidence="3" type="ORF">RT723_06340</name>
</gene>
<keyword evidence="1" id="KW-0812">Transmembrane</keyword>
<dbReference type="PANTHER" id="PTHR44757">
    <property type="entry name" value="DIGUANYLATE CYCLASE DGCP"/>
    <property type="match status" value="1"/>
</dbReference>
<protein>
    <submittedName>
        <fullName evidence="3">GGDEF domain-containing protein</fullName>
        <ecNumber evidence="3">2.7.7.65</ecNumber>
    </submittedName>
</protein>
<evidence type="ECO:0000313" key="3">
    <source>
        <dbReference type="EMBL" id="MDU0112627.1"/>
    </source>
</evidence>
<accession>A0ABU3QYY5</accession>
<keyword evidence="3" id="KW-0548">Nucleotidyltransferase</keyword>
<dbReference type="Gene3D" id="3.30.70.270">
    <property type="match status" value="1"/>
</dbReference>
<comment type="caution">
    <text evidence="3">The sequence shown here is derived from an EMBL/GenBank/DDBJ whole genome shotgun (WGS) entry which is preliminary data.</text>
</comment>
<dbReference type="SUPFAM" id="SSF55073">
    <property type="entry name" value="Nucleotide cyclase"/>
    <property type="match status" value="1"/>
</dbReference>
<evidence type="ECO:0000256" key="1">
    <source>
        <dbReference type="SAM" id="Phobius"/>
    </source>
</evidence>
<dbReference type="NCBIfam" id="TIGR00254">
    <property type="entry name" value="GGDEF"/>
    <property type="match status" value="1"/>
</dbReference>
<keyword evidence="4" id="KW-1185">Reference proteome</keyword>
<dbReference type="PANTHER" id="PTHR44757:SF2">
    <property type="entry name" value="BIOFILM ARCHITECTURE MAINTENANCE PROTEIN MBAA"/>
    <property type="match status" value="1"/>
</dbReference>
<keyword evidence="1" id="KW-0472">Membrane</keyword>
<dbReference type="InterPro" id="IPR043128">
    <property type="entry name" value="Rev_trsase/Diguanyl_cyclase"/>
</dbReference>
<dbReference type="EMBL" id="JAWCUA010000004">
    <property type="protein sequence ID" value="MDU0112627.1"/>
    <property type="molecule type" value="Genomic_DNA"/>
</dbReference>
<sequence length="292" mass="33160">MKLKWFPLDQYARDGYVRPAMILLSLFALTIFGLIVGDFSVSAMPEADVNLLLAASGVPISAHIAQMTKNNDVQELEQIAYQDQLTGLRNRRGLIEDSRSFFNTPFSKDKRCALMLLDLDRFKFINDTLGHAAGDKMLCQLADRLRQLSTDRLKCYRLGGDEFVITWTGGPSFVQVDQFCEKLIRILSHPYQIDQSEIEGGGSVGITWARESDDNIGALLQRADMALYKAKTVSGSAHRFFCEQMEQKSRLKHDFKQALRKMIFTSDFDLEFQPIAYASDLAFSMFDVYCKK</sequence>
<keyword evidence="3" id="KW-0808">Transferase</keyword>
<dbReference type="CDD" id="cd01949">
    <property type="entry name" value="GGDEF"/>
    <property type="match status" value="1"/>
</dbReference>
<dbReference type="SMART" id="SM00267">
    <property type="entry name" value="GGDEF"/>
    <property type="match status" value="1"/>
</dbReference>
<name>A0ABU3QYY5_9GAMM</name>
<dbReference type="GO" id="GO:0052621">
    <property type="term" value="F:diguanylate cyclase activity"/>
    <property type="evidence" value="ECO:0007669"/>
    <property type="project" value="UniProtKB-EC"/>
</dbReference>
<dbReference type="PROSITE" id="PS50887">
    <property type="entry name" value="GGDEF"/>
    <property type="match status" value="1"/>
</dbReference>